<accession>A0AA36M651</accession>
<reference evidence="2" key="1">
    <citation type="submission" date="2023-07" db="EMBL/GenBank/DDBJ databases">
        <authorList>
            <consortium name="CYATHOMIX"/>
        </authorList>
    </citation>
    <scope>NUCLEOTIDE SEQUENCE</scope>
    <source>
        <strain evidence="2">N/A</strain>
    </source>
</reference>
<dbReference type="Proteomes" id="UP001176961">
    <property type="component" value="Unassembled WGS sequence"/>
</dbReference>
<dbReference type="AlphaFoldDB" id="A0AA36M651"/>
<keyword evidence="3" id="KW-1185">Reference proteome</keyword>
<gene>
    <name evidence="2" type="ORF">CYNAS_LOCUS11148</name>
</gene>
<sequence length="123" mass="13981">MTPAQANKDEDSDFDLPPLWIDLEVPESDIDSSNSDYELDDGRYSDHESSSFEEPLVCEPVAEGGSDSPTPNEVAYAIRQRRRPSPPWPEVTPFDFSVDGFSEWEREEASRYTLIDVFGVFEQ</sequence>
<name>A0AA36M651_CYLNA</name>
<proteinExistence type="predicted"/>
<protein>
    <submittedName>
        <fullName evidence="2">Uncharacterized protein</fullName>
    </submittedName>
</protein>
<feature type="compositionally biased region" description="Basic and acidic residues" evidence="1">
    <location>
        <begin position="40"/>
        <end position="50"/>
    </location>
</feature>
<feature type="region of interest" description="Disordered" evidence="1">
    <location>
        <begin position="1"/>
        <end position="54"/>
    </location>
</feature>
<organism evidence="2 3">
    <name type="scientific">Cylicocyclus nassatus</name>
    <name type="common">Nematode worm</name>
    <dbReference type="NCBI Taxonomy" id="53992"/>
    <lineage>
        <taxon>Eukaryota</taxon>
        <taxon>Metazoa</taxon>
        <taxon>Ecdysozoa</taxon>
        <taxon>Nematoda</taxon>
        <taxon>Chromadorea</taxon>
        <taxon>Rhabditida</taxon>
        <taxon>Rhabditina</taxon>
        <taxon>Rhabditomorpha</taxon>
        <taxon>Strongyloidea</taxon>
        <taxon>Strongylidae</taxon>
        <taxon>Cylicocyclus</taxon>
    </lineage>
</organism>
<evidence type="ECO:0000256" key="1">
    <source>
        <dbReference type="SAM" id="MobiDB-lite"/>
    </source>
</evidence>
<evidence type="ECO:0000313" key="3">
    <source>
        <dbReference type="Proteomes" id="UP001176961"/>
    </source>
</evidence>
<evidence type="ECO:0000313" key="2">
    <source>
        <dbReference type="EMBL" id="CAJ0599165.1"/>
    </source>
</evidence>
<dbReference type="EMBL" id="CATQJL010000223">
    <property type="protein sequence ID" value="CAJ0599165.1"/>
    <property type="molecule type" value="Genomic_DNA"/>
</dbReference>
<comment type="caution">
    <text evidence="2">The sequence shown here is derived from an EMBL/GenBank/DDBJ whole genome shotgun (WGS) entry which is preliminary data.</text>
</comment>